<keyword evidence="4" id="KW-1185">Reference proteome</keyword>
<dbReference type="GO" id="GO:0008897">
    <property type="term" value="F:holo-[acyl-carrier-protein] synthase activity"/>
    <property type="evidence" value="ECO:0007669"/>
    <property type="project" value="InterPro"/>
</dbReference>
<dbReference type="SUPFAM" id="SSF56214">
    <property type="entry name" value="4'-phosphopantetheinyl transferase"/>
    <property type="match status" value="1"/>
</dbReference>
<dbReference type="Gene3D" id="3.90.470.20">
    <property type="entry name" value="4'-phosphopantetheinyl transferase domain"/>
    <property type="match status" value="1"/>
</dbReference>
<dbReference type="AlphaFoldDB" id="A0A8H2VCI7"/>
<evidence type="ECO:0000313" key="3">
    <source>
        <dbReference type="EMBL" id="CAB4252723.1"/>
    </source>
</evidence>
<sequence>MNNILGIGTDIVYIPRMIGILKRNHAIGDYRKLKRITNKFMTVVEQEKFFKLLNKSEYVESNKELINYTAGIWATKESILKALSGYIPATEVPPAQTIYSKLFTKSNKESGSPVIQIEASFPSICPTYSGFYNRYILNRIEVDLSISHDHDYLISYCLIKSTQ</sequence>
<name>A0A8H2VCI7_9SACH</name>
<proteinExistence type="predicted"/>
<comment type="caution">
    <text evidence="3">The sequence shown here is derived from an EMBL/GenBank/DDBJ whole genome shotgun (WGS) entry which is preliminary data.</text>
</comment>
<gene>
    <name evidence="3" type="ORF">KABA2_02S02882</name>
</gene>
<evidence type="ECO:0000256" key="1">
    <source>
        <dbReference type="ARBA" id="ARBA00022679"/>
    </source>
</evidence>
<dbReference type="Proteomes" id="UP000644660">
    <property type="component" value="Unassembled WGS sequence"/>
</dbReference>
<evidence type="ECO:0000313" key="4">
    <source>
        <dbReference type="Proteomes" id="UP000644660"/>
    </source>
</evidence>
<dbReference type="GO" id="GO:0000287">
    <property type="term" value="F:magnesium ion binding"/>
    <property type="evidence" value="ECO:0007669"/>
    <property type="project" value="InterPro"/>
</dbReference>
<dbReference type="EMBL" id="CAEFZW010000002">
    <property type="protein sequence ID" value="CAB4252723.1"/>
    <property type="molecule type" value="Genomic_DNA"/>
</dbReference>
<dbReference type="GeneID" id="64855857"/>
<protein>
    <submittedName>
        <fullName evidence="3">Similar to Saccharomyces cerevisiae YPL148C PPT2 Phosphopantetheine:protein transferase (PPTase), activates mitochondrial acyl carrier protein (Acp1p) by phosphopantetheinylation</fullName>
    </submittedName>
</protein>
<evidence type="ECO:0000259" key="2">
    <source>
        <dbReference type="Pfam" id="PF01648"/>
    </source>
</evidence>
<reference evidence="3 4" key="1">
    <citation type="submission" date="2020-05" db="EMBL/GenBank/DDBJ databases">
        <authorList>
            <person name="Casaregola S."/>
            <person name="Devillers H."/>
            <person name="Grondin C."/>
        </authorList>
    </citation>
    <scope>NUCLEOTIDE SEQUENCE [LARGE SCALE GENOMIC DNA]</scope>
    <source>
        <strain evidence="3 4">CLIB 1767</strain>
    </source>
</reference>
<feature type="domain" description="4'-phosphopantetheinyl transferase" evidence="2">
    <location>
        <begin position="6"/>
        <end position="84"/>
    </location>
</feature>
<dbReference type="Pfam" id="PF01648">
    <property type="entry name" value="ACPS"/>
    <property type="match status" value="1"/>
</dbReference>
<dbReference type="InterPro" id="IPR037143">
    <property type="entry name" value="4-PPantetheinyl_Trfase_dom_sf"/>
</dbReference>
<dbReference type="RefSeq" id="XP_041404761.1">
    <property type="nucleotide sequence ID" value="XM_041548827.1"/>
</dbReference>
<dbReference type="InterPro" id="IPR008278">
    <property type="entry name" value="4-PPantetheinyl_Trfase_dom"/>
</dbReference>
<keyword evidence="1 3" id="KW-0808">Transferase</keyword>
<organism evidence="3 4">
    <name type="scientific">Maudiozyma barnettii</name>
    <dbReference type="NCBI Taxonomy" id="61262"/>
    <lineage>
        <taxon>Eukaryota</taxon>
        <taxon>Fungi</taxon>
        <taxon>Dikarya</taxon>
        <taxon>Ascomycota</taxon>
        <taxon>Saccharomycotina</taxon>
        <taxon>Saccharomycetes</taxon>
        <taxon>Saccharomycetales</taxon>
        <taxon>Saccharomycetaceae</taxon>
        <taxon>Maudiozyma</taxon>
    </lineage>
</organism>
<accession>A0A8H2VCI7</accession>